<reference evidence="2" key="1">
    <citation type="journal article" date="2021" name="PeerJ">
        <title>Extensive microbial diversity within the chicken gut microbiome revealed by metagenomics and culture.</title>
        <authorList>
            <person name="Gilroy R."/>
            <person name="Ravi A."/>
            <person name="Getino M."/>
            <person name="Pursley I."/>
            <person name="Horton D.L."/>
            <person name="Alikhan N.F."/>
            <person name="Baker D."/>
            <person name="Gharbi K."/>
            <person name="Hall N."/>
            <person name="Watson M."/>
            <person name="Adriaenssens E.M."/>
            <person name="Foster-Nyarko E."/>
            <person name="Jarju S."/>
            <person name="Secka A."/>
            <person name="Antonio M."/>
            <person name="Oren A."/>
            <person name="Chaudhuri R.R."/>
            <person name="La Ragione R."/>
            <person name="Hildebrand F."/>
            <person name="Pallen M.J."/>
        </authorList>
    </citation>
    <scope>NUCLEOTIDE SEQUENCE</scope>
    <source>
        <strain evidence="2">CHK187-5294</strain>
    </source>
</reference>
<dbReference type="InterPro" id="IPR052200">
    <property type="entry name" value="Protoporphyrinogen_IX_DH"/>
</dbReference>
<protein>
    <submittedName>
        <fullName evidence="2">Flavodoxin domain-containing protein</fullName>
    </submittedName>
</protein>
<dbReference type="Gene3D" id="3.40.50.360">
    <property type="match status" value="1"/>
</dbReference>
<evidence type="ECO:0000313" key="3">
    <source>
        <dbReference type="Proteomes" id="UP000824132"/>
    </source>
</evidence>
<comment type="caution">
    <text evidence="2">The sequence shown here is derived from an EMBL/GenBank/DDBJ whole genome shotgun (WGS) entry which is preliminary data.</text>
</comment>
<proteinExistence type="predicted"/>
<dbReference type="InterPro" id="IPR026816">
    <property type="entry name" value="Flavodoxin_dom"/>
</dbReference>
<sequence length="177" mass="19550">MEKTIVIYGSHYGTTKAYAERIAEALACPAVSVKQLKGNALAGCDTVIFGGGVYAGSIAGWRRAARRIVKARPRRVLLFACGLADPAKEKTQKEARMLFEKRLPDAMRALPVFCLRGGIDYAKLKVLHRAMMAMLMKLLKNKKDPSEEDRQLMQTYGKKADFFDPSAAQPVIDAAKE</sequence>
<dbReference type="PROSITE" id="PS00201">
    <property type="entry name" value="FLAVODOXIN"/>
    <property type="match status" value="1"/>
</dbReference>
<reference evidence="2" key="2">
    <citation type="submission" date="2021-04" db="EMBL/GenBank/DDBJ databases">
        <authorList>
            <person name="Gilroy R."/>
        </authorList>
    </citation>
    <scope>NUCLEOTIDE SEQUENCE</scope>
    <source>
        <strain evidence="2">CHK187-5294</strain>
    </source>
</reference>
<organism evidence="2 3">
    <name type="scientific">Candidatus Borkfalkia avistercoris</name>
    <dbReference type="NCBI Taxonomy" id="2838504"/>
    <lineage>
        <taxon>Bacteria</taxon>
        <taxon>Bacillati</taxon>
        <taxon>Bacillota</taxon>
        <taxon>Clostridia</taxon>
        <taxon>Christensenellales</taxon>
        <taxon>Christensenellaceae</taxon>
        <taxon>Candidatus Borkfalkia</taxon>
    </lineage>
</organism>
<evidence type="ECO:0000259" key="1">
    <source>
        <dbReference type="Pfam" id="PF12724"/>
    </source>
</evidence>
<dbReference type="InterPro" id="IPR029039">
    <property type="entry name" value="Flavoprotein-like_sf"/>
</dbReference>
<dbReference type="GO" id="GO:0009055">
    <property type="term" value="F:electron transfer activity"/>
    <property type="evidence" value="ECO:0007669"/>
    <property type="project" value="InterPro"/>
</dbReference>
<dbReference type="GO" id="GO:0006783">
    <property type="term" value="P:heme biosynthetic process"/>
    <property type="evidence" value="ECO:0007669"/>
    <property type="project" value="TreeGrafter"/>
</dbReference>
<gene>
    <name evidence="2" type="ORF">H9727_02505</name>
</gene>
<dbReference type="AlphaFoldDB" id="A0A9D2IBT9"/>
<dbReference type="InterPro" id="IPR001226">
    <property type="entry name" value="Flavodoxin_CS"/>
</dbReference>
<dbReference type="SUPFAM" id="SSF52218">
    <property type="entry name" value="Flavoproteins"/>
    <property type="match status" value="1"/>
</dbReference>
<dbReference type="PANTHER" id="PTHR38030">
    <property type="entry name" value="PROTOPORPHYRINOGEN IX DEHYDROGENASE [MENAQUINONE]"/>
    <property type="match status" value="1"/>
</dbReference>
<evidence type="ECO:0000313" key="2">
    <source>
        <dbReference type="EMBL" id="HIZ03135.1"/>
    </source>
</evidence>
<dbReference type="Proteomes" id="UP000824132">
    <property type="component" value="Unassembled WGS sequence"/>
</dbReference>
<dbReference type="GO" id="GO:0070819">
    <property type="term" value="F:menaquinone-dependent protoporphyrinogen oxidase activity"/>
    <property type="evidence" value="ECO:0007669"/>
    <property type="project" value="TreeGrafter"/>
</dbReference>
<accession>A0A9D2IBT9</accession>
<dbReference type="PANTHER" id="PTHR38030:SF2">
    <property type="entry name" value="PROTOPORPHYRINOGEN IX DEHYDROGENASE [QUINONE]"/>
    <property type="match status" value="1"/>
</dbReference>
<dbReference type="EMBL" id="DXCL01000015">
    <property type="protein sequence ID" value="HIZ03135.1"/>
    <property type="molecule type" value="Genomic_DNA"/>
</dbReference>
<feature type="domain" description="Flavodoxin" evidence="1">
    <location>
        <begin position="5"/>
        <end position="145"/>
    </location>
</feature>
<dbReference type="GO" id="GO:0010181">
    <property type="term" value="F:FMN binding"/>
    <property type="evidence" value="ECO:0007669"/>
    <property type="project" value="InterPro"/>
</dbReference>
<name>A0A9D2IBT9_9FIRM</name>
<dbReference type="Pfam" id="PF12724">
    <property type="entry name" value="Flavodoxin_5"/>
    <property type="match status" value="1"/>
</dbReference>